<evidence type="ECO:0000313" key="2">
    <source>
        <dbReference type="EMBL" id="QLY78058.1"/>
    </source>
</evidence>
<evidence type="ECO:0000256" key="1">
    <source>
        <dbReference type="SAM" id="Phobius"/>
    </source>
</evidence>
<name>A0A7D7A0Z0_9CLOT</name>
<feature type="transmembrane region" description="Helical" evidence="1">
    <location>
        <begin position="212"/>
        <end position="230"/>
    </location>
</feature>
<proteinExistence type="predicted"/>
<keyword evidence="1" id="KW-0472">Membrane</keyword>
<sequence length="356" mass="41001">MEKNIIEVPCEPIAVSDEEYSENGYVRLPYKDNEFKEFITSLLGEPQSIDGIISGKFNITVSDVDKLHQFISQRIQTQNKGRLIQFVAKVAYNDKSMITLNSLNDFLTYNEIKPLVPTALHITWTYLIKFPEKEYPEKQRISVSFISGKFYRKMFDIDFFTSAIRSGVVEYKIQHTSRSWGVDIENLLTNRINSIIEKPKKLHEILSKKKTLISFSFSSIICIGVFYTLAKKVSFYRRTELSNVNADMERLMDNLNAKLDYVMEYIASGSVNRYNSILIIAGIVSIITSVVLAFWLQECLDIGEQSHILLTDESKKDKEKDDKAEKNNWRKLILTIVSSILTGIAGSFIYDFLIRK</sequence>
<reference evidence="2 3" key="1">
    <citation type="submission" date="2020-07" db="EMBL/GenBank/DDBJ databases">
        <title>Electron transfer.</title>
        <authorList>
            <person name="Huang L."/>
            <person name="Liu X."/>
            <person name="Zhou S."/>
        </authorList>
    </citation>
    <scope>NUCLEOTIDE SEQUENCE [LARGE SCALE GENOMIC DNA]</scope>
    <source>
        <strain evidence="2 3">Lx1</strain>
    </source>
</reference>
<dbReference type="Proteomes" id="UP000512286">
    <property type="component" value="Chromosome"/>
</dbReference>
<organism evidence="2 3">
    <name type="scientific">Clostridium intestinale</name>
    <dbReference type="NCBI Taxonomy" id="36845"/>
    <lineage>
        <taxon>Bacteria</taxon>
        <taxon>Bacillati</taxon>
        <taxon>Bacillota</taxon>
        <taxon>Clostridia</taxon>
        <taxon>Eubacteriales</taxon>
        <taxon>Clostridiaceae</taxon>
        <taxon>Clostridium</taxon>
    </lineage>
</organism>
<feature type="transmembrane region" description="Helical" evidence="1">
    <location>
        <begin position="332"/>
        <end position="353"/>
    </location>
</feature>
<keyword evidence="1" id="KW-0812">Transmembrane</keyword>
<dbReference type="EMBL" id="CP059378">
    <property type="protein sequence ID" value="QLY78058.1"/>
    <property type="molecule type" value="Genomic_DNA"/>
</dbReference>
<dbReference type="KEGG" id="cint:HZF06_13245"/>
<gene>
    <name evidence="2" type="ORF">HZF06_13245</name>
</gene>
<feature type="transmembrane region" description="Helical" evidence="1">
    <location>
        <begin position="277"/>
        <end position="296"/>
    </location>
</feature>
<dbReference type="AlphaFoldDB" id="A0A7D7A0Z0"/>
<keyword evidence="1" id="KW-1133">Transmembrane helix</keyword>
<dbReference type="RefSeq" id="WP_181600524.1">
    <property type="nucleotide sequence ID" value="NZ_CP059378.1"/>
</dbReference>
<accession>A0A7D7A0Z0</accession>
<evidence type="ECO:0000313" key="3">
    <source>
        <dbReference type="Proteomes" id="UP000512286"/>
    </source>
</evidence>
<protein>
    <submittedName>
        <fullName evidence="2">Uncharacterized protein</fullName>
    </submittedName>
</protein>